<evidence type="ECO:0000313" key="6">
    <source>
        <dbReference type="EMBL" id="KAJ3643450.1"/>
    </source>
</evidence>
<feature type="region of interest" description="Disordered" evidence="4">
    <location>
        <begin position="195"/>
        <end position="229"/>
    </location>
</feature>
<dbReference type="GO" id="GO:0006281">
    <property type="term" value="P:DNA repair"/>
    <property type="evidence" value="ECO:0007669"/>
    <property type="project" value="InterPro"/>
</dbReference>
<evidence type="ECO:0000256" key="3">
    <source>
        <dbReference type="ARBA" id="ARBA00023242"/>
    </source>
</evidence>
<evidence type="ECO:0000259" key="5">
    <source>
        <dbReference type="Pfam" id="PF08573"/>
    </source>
</evidence>
<dbReference type="GO" id="GO:0005634">
    <property type="term" value="C:nucleus"/>
    <property type="evidence" value="ECO:0007669"/>
    <property type="project" value="UniProtKB-SubCell"/>
</dbReference>
<feature type="compositionally biased region" description="Polar residues" evidence="4">
    <location>
        <begin position="216"/>
        <end position="229"/>
    </location>
</feature>
<keyword evidence="7" id="KW-1185">Reference proteome</keyword>
<dbReference type="EMBL" id="JALNTZ010000008">
    <property type="protein sequence ID" value="KAJ3643450.1"/>
    <property type="molecule type" value="Genomic_DNA"/>
</dbReference>
<dbReference type="Pfam" id="PF08573">
    <property type="entry name" value="SAE2"/>
    <property type="match status" value="1"/>
</dbReference>
<keyword evidence="3" id="KW-0539">Nucleus</keyword>
<proteinExistence type="predicted"/>
<sequence>MQSEAYSDWMSLYNDNIQTIWREENTELRKVSMIYYAFEKELSRLKNVLENELSSIKSEFKKREYLEKRRKFSGLVQSEKFELDAIENVDKENKSPEIVPLEQYDLNKASEEFFIESANTAAFLKESSPVPQCSKNVTATSPVLHKNSFNFKKKKSVSPCSDKTTPKMEIFNEDSTTSKMDDSNILECSIINNTPEVTTERKMKRPRFRSKKKKPNLNTSKQKNTLTQSFLRPKTCKREMDSNLPSMTITEMINLINDSDHTETDAESDATVDLEVPSQSETNLEPPSSPEKKKAKFVYEEVVRGKARKKLAGWACRECQEYYEDLNLPPEELQKKKNQCSKHRHRFKPREETYTGFWDLTFGPTPKTQQDEESLVFNYKKS</sequence>
<evidence type="ECO:0000256" key="1">
    <source>
        <dbReference type="ARBA" id="ARBA00004123"/>
    </source>
</evidence>
<dbReference type="AlphaFoldDB" id="A0AA38HT19"/>
<feature type="region of interest" description="Disordered" evidence="4">
    <location>
        <begin position="261"/>
        <end position="292"/>
    </location>
</feature>
<protein>
    <recommendedName>
        <fullName evidence="5">DNA endonuclease activator Ctp1 C-terminal domain-containing protein</fullName>
    </recommendedName>
</protein>
<evidence type="ECO:0000256" key="4">
    <source>
        <dbReference type="SAM" id="MobiDB-lite"/>
    </source>
</evidence>
<dbReference type="Proteomes" id="UP001168821">
    <property type="component" value="Unassembled WGS sequence"/>
</dbReference>
<feature type="domain" description="DNA endonuclease activator Ctp1 C-terminal" evidence="5">
    <location>
        <begin position="332"/>
        <end position="365"/>
    </location>
</feature>
<organism evidence="6 7">
    <name type="scientific">Zophobas morio</name>
    <dbReference type="NCBI Taxonomy" id="2755281"/>
    <lineage>
        <taxon>Eukaryota</taxon>
        <taxon>Metazoa</taxon>
        <taxon>Ecdysozoa</taxon>
        <taxon>Arthropoda</taxon>
        <taxon>Hexapoda</taxon>
        <taxon>Insecta</taxon>
        <taxon>Pterygota</taxon>
        <taxon>Neoptera</taxon>
        <taxon>Endopterygota</taxon>
        <taxon>Coleoptera</taxon>
        <taxon>Polyphaga</taxon>
        <taxon>Cucujiformia</taxon>
        <taxon>Tenebrionidae</taxon>
        <taxon>Zophobas</taxon>
    </lineage>
</organism>
<feature type="compositionally biased region" description="Basic residues" evidence="4">
    <location>
        <begin position="202"/>
        <end position="215"/>
    </location>
</feature>
<dbReference type="InterPro" id="IPR013882">
    <property type="entry name" value="Ctp1_C"/>
</dbReference>
<name>A0AA38HT19_9CUCU</name>
<comment type="caution">
    <text evidence="6">The sequence shown here is derived from an EMBL/GenBank/DDBJ whole genome shotgun (WGS) entry which is preliminary data.</text>
</comment>
<gene>
    <name evidence="6" type="ORF">Zmor_026160</name>
</gene>
<evidence type="ECO:0000256" key="2">
    <source>
        <dbReference type="ARBA" id="ARBA00022763"/>
    </source>
</evidence>
<accession>A0AA38HT19</accession>
<evidence type="ECO:0000313" key="7">
    <source>
        <dbReference type="Proteomes" id="UP001168821"/>
    </source>
</evidence>
<comment type="subcellular location">
    <subcellularLocation>
        <location evidence="1">Nucleus</location>
    </subcellularLocation>
</comment>
<reference evidence="6" key="1">
    <citation type="journal article" date="2023" name="G3 (Bethesda)">
        <title>Whole genome assemblies of Zophobas morio and Tenebrio molitor.</title>
        <authorList>
            <person name="Kaur S."/>
            <person name="Stinson S.A."/>
            <person name="diCenzo G.C."/>
        </authorList>
    </citation>
    <scope>NUCLEOTIDE SEQUENCE</scope>
    <source>
        <strain evidence="6">QUZm001</strain>
    </source>
</reference>
<keyword evidence="2" id="KW-0227">DNA damage</keyword>